<feature type="domain" description="HhH-GPD" evidence="15">
    <location>
        <begin position="41"/>
        <end position="192"/>
    </location>
</feature>
<keyword evidence="9 16" id="KW-0378">Hydrolase</keyword>
<comment type="cofactor">
    <cofactor evidence="14">
        <name>[4Fe-4S] cluster</name>
        <dbReference type="ChEBI" id="CHEBI:49883"/>
    </cofactor>
    <text evidence="14">Binds 1 [4Fe-4S] cluster.</text>
</comment>
<keyword evidence="6" id="KW-0004">4Fe-4S</keyword>
<dbReference type="FunFam" id="1.10.1670.10:FF:000002">
    <property type="entry name" value="Adenine DNA glycosylase"/>
    <property type="match status" value="1"/>
</dbReference>
<comment type="similarity">
    <text evidence="3 14">Belongs to the Nth/MutY family.</text>
</comment>
<dbReference type="Gene3D" id="3.90.79.10">
    <property type="entry name" value="Nucleoside Triphosphate Pyrophosphohydrolase"/>
    <property type="match status" value="1"/>
</dbReference>
<dbReference type="InterPro" id="IPR003265">
    <property type="entry name" value="HhH-GPD_domain"/>
</dbReference>
<dbReference type="InterPro" id="IPR004036">
    <property type="entry name" value="Endonuclease-III-like_CS2"/>
</dbReference>
<evidence type="ECO:0000256" key="10">
    <source>
        <dbReference type="ARBA" id="ARBA00023004"/>
    </source>
</evidence>
<dbReference type="SUPFAM" id="SSF55811">
    <property type="entry name" value="Nudix"/>
    <property type="match status" value="1"/>
</dbReference>
<dbReference type="NCBIfam" id="NF008132">
    <property type="entry name" value="PRK10880.1"/>
    <property type="match status" value="1"/>
</dbReference>
<dbReference type="CDD" id="cd03431">
    <property type="entry name" value="NUDIX_DNA_Glycosylase_C-MutY"/>
    <property type="match status" value="1"/>
</dbReference>
<dbReference type="Pfam" id="PF14815">
    <property type="entry name" value="NUDIX_4"/>
    <property type="match status" value="1"/>
</dbReference>
<dbReference type="Proteomes" id="UP000031631">
    <property type="component" value="Chromosome"/>
</dbReference>
<keyword evidence="10 14" id="KW-0408">Iron</keyword>
<dbReference type="InterPro" id="IPR011257">
    <property type="entry name" value="DNA_glycosylase"/>
</dbReference>
<evidence type="ECO:0000256" key="5">
    <source>
        <dbReference type="ARBA" id="ARBA00022023"/>
    </source>
</evidence>
<dbReference type="NCBIfam" id="TIGR01084">
    <property type="entry name" value="mutY"/>
    <property type="match status" value="1"/>
</dbReference>
<evidence type="ECO:0000256" key="7">
    <source>
        <dbReference type="ARBA" id="ARBA00022723"/>
    </source>
</evidence>
<dbReference type="EMBL" id="AP012273">
    <property type="protein sequence ID" value="BAO45549.1"/>
    <property type="molecule type" value="Genomic_DNA"/>
</dbReference>
<dbReference type="GO" id="GO:0034039">
    <property type="term" value="F:8-oxo-7,8-dihydroguanine DNA N-glycosylase activity"/>
    <property type="evidence" value="ECO:0007669"/>
    <property type="project" value="TreeGrafter"/>
</dbReference>
<sequence>MTVNPDIFAARVLAWFHRHGRRDLPWQQQPTSYRVWVSEIMLQQTQVRTVIPYYQRFMETFPDIRSLAAAPEDQVLHHWSGLGYYARARNLHRAARQIVEKHAGRFPARFEEVLALPGIGESTAGAVLSLSLGQRHTILDGNVKRVLARVFMVEGWPGRSPVQRRLWEIARQLTPEQEVAAYNQAMMDLGATVCLRSRPDCAGCPVMDCCQAHGQDRVRDFPGRRKAAKRRERSVQMLVICNSEGEVLLRKRPPTGIWGGLWSFPELGMDDKPDEWLAARGLSAECIRELAPRRHSFSHFHLHIHPLLILQKKTGCQVLDGDGQVWYNPGNGQRRGLSAPVQQLLLELQRIST</sequence>
<evidence type="ECO:0000256" key="11">
    <source>
        <dbReference type="ARBA" id="ARBA00023014"/>
    </source>
</evidence>
<evidence type="ECO:0000256" key="6">
    <source>
        <dbReference type="ARBA" id="ARBA00022485"/>
    </source>
</evidence>
<keyword evidence="17" id="KW-1185">Reference proteome</keyword>
<dbReference type="GO" id="GO:0051539">
    <property type="term" value="F:4 iron, 4 sulfur cluster binding"/>
    <property type="evidence" value="ECO:0007669"/>
    <property type="project" value="UniProtKB-UniRule"/>
</dbReference>
<dbReference type="SUPFAM" id="SSF48150">
    <property type="entry name" value="DNA-glycosylase"/>
    <property type="match status" value="1"/>
</dbReference>
<dbReference type="InterPro" id="IPR029119">
    <property type="entry name" value="MutY_C"/>
</dbReference>
<dbReference type="SMART" id="SM00478">
    <property type="entry name" value="ENDO3c"/>
    <property type="match status" value="1"/>
</dbReference>
<proteinExistence type="inferred from homology"/>
<accession>A0A7U6JIH7</accession>
<name>A0A7U6JIH7_9GAMM</name>
<dbReference type="InterPro" id="IPR005760">
    <property type="entry name" value="A/G_AdeGlyc_MutY"/>
</dbReference>
<dbReference type="RefSeq" id="WP_308417056.1">
    <property type="nucleotide sequence ID" value="NZ_AP012273.1"/>
</dbReference>
<evidence type="ECO:0000256" key="12">
    <source>
        <dbReference type="ARBA" id="ARBA00023204"/>
    </source>
</evidence>
<dbReference type="CDD" id="cd00056">
    <property type="entry name" value="ENDO3c"/>
    <property type="match status" value="1"/>
</dbReference>
<keyword evidence="11" id="KW-0411">Iron-sulfur</keyword>
<comment type="catalytic activity">
    <reaction evidence="1 14">
        <text>Hydrolyzes free adenine bases from 7,8-dihydro-8-oxoguanine:adenine mismatched double-stranded DNA, leaving an apurinic site.</text>
        <dbReference type="EC" id="3.2.2.31"/>
    </reaction>
</comment>
<evidence type="ECO:0000259" key="15">
    <source>
        <dbReference type="SMART" id="SM00478"/>
    </source>
</evidence>
<dbReference type="Gene3D" id="1.10.1670.10">
    <property type="entry name" value="Helix-hairpin-Helix base-excision DNA repair enzymes (C-terminal)"/>
    <property type="match status" value="1"/>
</dbReference>
<dbReference type="Gene3D" id="1.10.340.30">
    <property type="entry name" value="Hypothetical protein, domain 2"/>
    <property type="match status" value="1"/>
</dbReference>
<keyword evidence="8 14" id="KW-0227">DNA damage</keyword>
<dbReference type="Pfam" id="PF00730">
    <property type="entry name" value="HhH-GPD"/>
    <property type="match status" value="1"/>
</dbReference>
<evidence type="ECO:0000256" key="14">
    <source>
        <dbReference type="RuleBase" id="RU365096"/>
    </source>
</evidence>
<evidence type="ECO:0000313" key="16">
    <source>
        <dbReference type="EMBL" id="BAO45549.1"/>
    </source>
</evidence>
<dbReference type="AlphaFoldDB" id="A0A7U6JIH7"/>
<dbReference type="PANTHER" id="PTHR42944:SF1">
    <property type="entry name" value="ADENINE DNA GLYCOSYLASE"/>
    <property type="match status" value="1"/>
</dbReference>
<dbReference type="InterPro" id="IPR015797">
    <property type="entry name" value="NUDIX_hydrolase-like_dom_sf"/>
</dbReference>
<keyword evidence="12" id="KW-0234">DNA repair</keyword>
<evidence type="ECO:0000256" key="9">
    <source>
        <dbReference type="ARBA" id="ARBA00022801"/>
    </source>
</evidence>
<evidence type="ECO:0000256" key="4">
    <source>
        <dbReference type="ARBA" id="ARBA00012045"/>
    </source>
</evidence>
<dbReference type="GO" id="GO:0035485">
    <property type="term" value="F:adenine/guanine mispair binding"/>
    <property type="evidence" value="ECO:0007669"/>
    <property type="project" value="TreeGrafter"/>
</dbReference>
<dbReference type="GO" id="GO:0006298">
    <property type="term" value="P:mismatch repair"/>
    <property type="evidence" value="ECO:0007669"/>
    <property type="project" value="TreeGrafter"/>
</dbReference>
<dbReference type="InterPro" id="IPR044298">
    <property type="entry name" value="MIG/MutY"/>
</dbReference>
<organism evidence="16 17">
    <name type="scientific">Thiolapillus brandeum</name>
    <dbReference type="NCBI Taxonomy" id="1076588"/>
    <lineage>
        <taxon>Bacteria</taxon>
        <taxon>Pseudomonadati</taxon>
        <taxon>Pseudomonadota</taxon>
        <taxon>Gammaproteobacteria</taxon>
        <taxon>Chromatiales</taxon>
        <taxon>Sedimenticolaceae</taxon>
        <taxon>Thiolapillus</taxon>
    </lineage>
</organism>
<reference evidence="16 17" key="1">
    <citation type="journal article" date="2014" name="PLoS ONE">
        <title>Physiological and genomic features of a novel sulfur-oxidizing gammaproteobacterium belonging to a previously uncultivated symbiotic lineage isolated from a hydrothermal vent.</title>
        <authorList>
            <person name="Nunoura T."/>
            <person name="Takaki Y."/>
            <person name="Kazama H."/>
            <person name="Kakuta J."/>
            <person name="Shimamura S."/>
            <person name="Makita H."/>
            <person name="Hirai M."/>
            <person name="Miyazaki M."/>
            <person name="Takai K."/>
        </authorList>
    </citation>
    <scope>NUCLEOTIDE SEQUENCE [LARGE SCALE GENOMIC DNA]</scope>
    <source>
        <strain evidence="16 17">Hiromi1</strain>
    </source>
</reference>
<keyword evidence="7" id="KW-0479">Metal-binding</keyword>
<dbReference type="Pfam" id="PF00633">
    <property type="entry name" value="HHH"/>
    <property type="match status" value="1"/>
</dbReference>
<dbReference type="KEGG" id="tbn:TBH_C2643"/>
<comment type="function">
    <text evidence="2">Adenine glycosylase active on G-A mispairs. MutY also corrects error-prone DNA synthesis past GO lesions which are due to the oxidatively damaged form of guanine: 7,8-dihydro-8-oxoguanine (8-oxo-dGTP).</text>
</comment>
<evidence type="ECO:0000256" key="3">
    <source>
        <dbReference type="ARBA" id="ARBA00008343"/>
    </source>
</evidence>
<protein>
    <recommendedName>
        <fullName evidence="5 14">Adenine DNA glycosylase</fullName>
        <ecNumber evidence="4 14">3.2.2.31</ecNumber>
    </recommendedName>
</protein>
<dbReference type="GO" id="GO:0006284">
    <property type="term" value="P:base-excision repair"/>
    <property type="evidence" value="ECO:0007669"/>
    <property type="project" value="UniProtKB-UniRule"/>
</dbReference>
<evidence type="ECO:0000256" key="1">
    <source>
        <dbReference type="ARBA" id="ARBA00000843"/>
    </source>
</evidence>
<dbReference type="GO" id="GO:0000701">
    <property type="term" value="F:purine-specific mismatch base pair DNA N-glycosylase activity"/>
    <property type="evidence" value="ECO:0007669"/>
    <property type="project" value="UniProtKB-EC"/>
</dbReference>
<dbReference type="InterPro" id="IPR023170">
    <property type="entry name" value="HhH_base_excis_C"/>
</dbReference>
<evidence type="ECO:0000256" key="13">
    <source>
        <dbReference type="ARBA" id="ARBA00023295"/>
    </source>
</evidence>
<dbReference type="FunFam" id="1.10.340.30:FF:000002">
    <property type="entry name" value="Adenine DNA glycosylase"/>
    <property type="match status" value="1"/>
</dbReference>
<evidence type="ECO:0000256" key="8">
    <source>
        <dbReference type="ARBA" id="ARBA00022763"/>
    </source>
</evidence>
<dbReference type="EC" id="3.2.2.31" evidence="4 14"/>
<evidence type="ECO:0000256" key="2">
    <source>
        <dbReference type="ARBA" id="ARBA00002933"/>
    </source>
</evidence>
<dbReference type="InterPro" id="IPR000445">
    <property type="entry name" value="HhH_motif"/>
</dbReference>
<evidence type="ECO:0000313" key="17">
    <source>
        <dbReference type="Proteomes" id="UP000031631"/>
    </source>
</evidence>
<dbReference type="PANTHER" id="PTHR42944">
    <property type="entry name" value="ADENINE DNA GLYCOSYLASE"/>
    <property type="match status" value="1"/>
</dbReference>
<gene>
    <name evidence="16" type="ORF">TBH_C2643</name>
</gene>
<dbReference type="GO" id="GO:0032357">
    <property type="term" value="F:oxidized purine DNA binding"/>
    <property type="evidence" value="ECO:0007669"/>
    <property type="project" value="TreeGrafter"/>
</dbReference>
<keyword evidence="13 14" id="KW-0326">Glycosidase</keyword>
<dbReference type="GO" id="GO:0046872">
    <property type="term" value="F:metal ion binding"/>
    <property type="evidence" value="ECO:0007669"/>
    <property type="project" value="UniProtKB-UniRule"/>
</dbReference>
<dbReference type="PROSITE" id="PS01155">
    <property type="entry name" value="ENDONUCLEASE_III_2"/>
    <property type="match status" value="1"/>
</dbReference>